<proteinExistence type="predicted"/>
<reference evidence="3 4" key="1">
    <citation type="submission" date="2020-08" db="EMBL/GenBank/DDBJ databases">
        <title>Genomic Encyclopedia of Type Strains, Phase III (KMG-III): the genomes of soil and plant-associated and newly described type strains.</title>
        <authorList>
            <person name="Whitman W."/>
        </authorList>
    </citation>
    <scope>NUCLEOTIDE SEQUENCE [LARGE SCALE GENOMIC DNA]</scope>
    <source>
        <strain evidence="3 4">CECT 3237</strain>
    </source>
</reference>
<name>A0A7W5F0G4_9ACTN</name>
<evidence type="ECO:0000259" key="2">
    <source>
        <dbReference type="SMART" id="SM00860"/>
    </source>
</evidence>
<feature type="region of interest" description="Disordered" evidence="1">
    <location>
        <begin position="188"/>
        <end position="229"/>
    </location>
</feature>
<evidence type="ECO:0000313" key="3">
    <source>
        <dbReference type="EMBL" id="MBB3075409.1"/>
    </source>
</evidence>
<dbReference type="SMART" id="SM00860">
    <property type="entry name" value="SMI1_KNR4"/>
    <property type="match status" value="1"/>
</dbReference>
<keyword evidence="4" id="KW-1185">Reference proteome</keyword>
<sequence>MSIPAVEESWARIDAWLTRHAPLTHATLRPPAARADIEAAEGTLGVAFHPDLVASLRCHDGVELGDAALELTYHGPLSGVADIVRSTTFLRGIAEEDGEDGLPVTLGIAGRSSDSLFLCCRPGPHHGQVGRSFDEDMLSYAHWASLRHVLADFADALEQALPFFGRIPLAVAGKLLWEVERTVPADPVSPLTQATTLTEPESEPPAPRRPVFTYPEGDSPPQAPAAQGSQRLLFIRTGRPRPEPLPDQPDVAFAEGLTPAEMLRRLGAIPATVRPRDRRQAQRAVESAWAAHRPLVRAGTAGGWAYATIEGGAAQFARPGVLRALSAGTRVVALTRQGPEVALAFAEDGAPCPEEDTRRVMSPREGNHAGGPWARRVGVDLWPGSTAAYTDFLAVLGEEFGIVYDPDEEGPTELASALVLPLLDDLPEREPEACVRDFDLAGLVGRTPPRRLRTAVAAQLARLAAETHLDAHPEVTEALDRIRHGLPVDCDQDDPLAVRMRTLVAEIHATRTTLYGADRGPVSEDDLTAWVARSDAADALRAFLRLPLPVAAQAVLQRRISLHWRDELAADLRGSGAGAP</sequence>
<dbReference type="EMBL" id="JACHXE010000001">
    <property type="protein sequence ID" value="MBB3075409.1"/>
    <property type="molecule type" value="Genomic_DNA"/>
</dbReference>
<evidence type="ECO:0000313" key="4">
    <source>
        <dbReference type="Proteomes" id="UP000572907"/>
    </source>
</evidence>
<comment type="caution">
    <text evidence="3">The sequence shown here is derived from an EMBL/GenBank/DDBJ whole genome shotgun (WGS) entry which is preliminary data.</text>
</comment>
<dbReference type="InterPro" id="IPR018958">
    <property type="entry name" value="Knr4/Smi1-like_dom"/>
</dbReference>
<organism evidence="3 4">
    <name type="scientific">Streptomyces violarus</name>
    <dbReference type="NCBI Taxonomy" id="67380"/>
    <lineage>
        <taxon>Bacteria</taxon>
        <taxon>Bacillati</taxon>
        <taxon>Actinomycetota</taxon>
        <taxon>Actinomycetes</taxon>
        <taxon>Kitasatosporales</taxon>
        <taxon>Streptomycetaceae</taxon>
        <taxon>Streptomyces</taxon>
    </lineage>
</organism>
<accession>A0A7W5F0G4</accession>
<dbReference type="AlphaFoldDB" id="A0A7W5F0G4"/>
<evidence type="ECO:0000256" key="1">
    <source>
        <dbReference type="SAM" id="MobiDB-lite"/>
    </source>
</evidence>
<feature type="domain" description="Knr4/Smi1-like" evidence="2">
    <location>
        <begin position="31"/>
        <end position="159"/>
    </location>
</feature>
<dbReference type="Proteomes" id="UP000572907">
    <property type="component" value="Unassembled WGS sequence"/>
</dbReference>
<gene>
    <name evidence="3" type="ORF">FHS41_001878</name>
</gene>
<protein>
    <recommendedName>
        <fullName evidence="2">Knr4/Smi1-like domain-containing protein</fullName>
    </recommendedName>
</protein>
<dbReference type="RefSeq" id="WP_184589556.1">
    <property type="nucleotide sequence ID" value="NZ_BMUP01000001.1"/>
</dbReference>